<accession>A0A0E9X7S4</accession>
<sequence>MNSALVRTSIASCTNDNFYDILKRNTQSQL</sequence>
<organism evidence="1">
    <name type="scientific">Anguilla anguilla</name>
    <name type="common">European freshwater eel</name>
    <name type="synonym">Muraena anguilla</name>
    <dbReference type="NCBI Taxonomy" id="7936"/>
    <lineage>
        <taxon>Eukaryota</taxon>
        <taxon>Metazoa</taxon>
        <taxon>Chordata</taxon>
        <taxon>Craniata</taxon>
        <taxon>Vertebrata</taxon>
        <taxon>Euteleostomi</taxon>
        <taxon>Actinopterygii</taxon>
        <taxon>Neopterygii</taxon>
        <taxon>Teleostei</taxon>
        <taxon>Anguilliformes</taxon>
        <taxon>Anguillidae</taxon>
        <taxon>Anguilla</taxon>
    </lineage>
</organism>
<dbReference type="AlphaFoldDB" id="A0A0E9X7S4"/>
<evidence type="ECO:0000313" key="1">
    <source>
        <dbReference type="EMBL" id="JAH98679.1"/>
    </source>
</evidence>
<reference evidence="1" key="1">
    <citation type="submission" date="2014-11" db="EMBL/GenBank/DDBJ databases">
        <authorList>
            <person name="Amaro Gonzalez C."/>
        </authorList>
    </citation>
    <scope>NUCLEOTIDE SEQUENCE</scope>
</reference>
<proteinExistence type="predicted"/>
<reference evidence="1" key="2">
    <citation type="journal article" date="2015" name="Fish Shellfish Immunol.">
        <title>Early steps in the European eel (Anguilla anguilla)-Vibrio vulnificus interaction in the gills: Role of the RtxA13 toxin.</title>
        <authorList>
            <person name="Callol A."/>
            <person name="Pajuelo D."/>
            <person name="Ebbesson L."/>
            <person name="Teles M."/>
            <person name="MacKenzie S."/>
            <person name="Amaro C."/>
        </authorList>
    </citation>
    <scope>NUCLEOTIDE SEQUENCE</scope>
</reference>
<dbReference type="EMBL" id="GBXM01009898">
    <property type="protein sequence ID" value="JAH98679.1"/>
    <property type="molecule type" value="Transcribed_RNA"/>
</dbReference>
<name>A0A0E9X7S4_ANGAN</name>
<protein>
    <submittedName>
        <fullName evidence="1">Uncharacterized protein</fullName>
    </submittedName>
</protein>